<reference evidence="2 4" key="3">
    <citation type="submission" date="2016-10" db="EMBL/GenBank/DDBJ databases">
        <authorList>
            <person name="Varghese N."/>
            <person name="Submissions S."/>
        </authorList>
    </citation>
    <scope>NUCLEOTIDE SEQUENCE [LARGE SCALE GENOMIC DNA]</scope>
    <source>
        <strain evidence="2 4">ATCC 33218</strain>
    </source>
</reference>
<dbReference type="EMBL" id="LN614830">
    <property type="protein sequence ID" value="CEG60954.1"/>
    <property type="molecule type" value="Genomic_DNA"/>
</dbReference>
<protein>
    <submittedName>
        <fullName evidence="1">Uncharacterized protein</fullName>
    </submittedName>
</protein>
<reference evidence="1" key="2">
    <citation type="submission" date="2014-09" db="EMBL/GenBank/DDBJ databases">
        <authorList>
            <person name="GOMEZ-VALERO Laura"/>
        </authorList>
    </citation>
    <scope>NUCLEOTIDE SEQUENCE</scope>
    <source>
        <strain evidence="1">ATCC33218</strain>
    </source>
</reference>
<dbReference type="Proteomes" id="UP000182998">
    <property type="component" value="Unassembled WGS sequence"/>
</dbReference>
<keyword evidence="4" id="KW-1185">Reference proteome</keyword>
<dbReference type="KEGG" id="tmc:LMI_1657"/>
<evidence type="ECO:0000313" key="2">
    <source>
        <dbReference type="EMBL" id="SCY69458.1"/>
    </source>
</evidence>
<gene>
    <name evidence="1" type="ORF">LMI_1657</name>
    <name evidence="2" type="ORF">SAMN02982997_02525</name>
</gene>
<dbReference type="AlphaFoldDB" id="A0A098GEQ9"/>
<name>A0A098GEQ9_LEGMI</name>
<dbReference type="Proteomes" id="UP000032414">
    <property type="component" value="Chromosome I"/>
</dbReference>
<organism evidence="1 3">
    <name type="scientific">Legionella micdadei</name>
    <name type="common">Tatlockia micdadei</name>
    <dbReference type="NCBI Taxonomy" id="451"/>
    <lineage>
        <taxon>Bacteria</taxon>
        <taxon>Pseudomonadati</taxon>
        <taxon>Pseudomonadota</taxon>
        <taxon>Gammaproteobacteria</taxon>
        <taxon>Legionellales</taxon>
        <taxon>Legionellaceae</taxon>
        <taxon>Legionella</taxon>
    </lineage>
</organism>
<evidence type="ECO:0000313" key="1">
    <source>
        <dbReference type="EMBL" id="CEG60954.1"/>
    </source>
</evidence>
<sequence length="68" mass="8189">MTDLEKRLDAVCESLESQRQEFEEACHLVVEAINNMSQRVERIEKWMLNKERRKQQLALVRTTNEKKK</sequence>
<dbReference type="RefSeq" id="WP_045099281.1">
    <property type="nucleotide sequence ID" value="NZ_FMVN01000014.1"/>
</dbReference>
<accession>A0A098GEQ9</accession>
<proteinExistence type="predicted"/>
<evidence type="ECO:0000313" key="3">
    <source>
        <dbReference type="Proteomes" id="UP000032414"/>
    </source>
</evidence>
<dbReference type="PATRIC" id="fig|451.8.peg.1972"/>
<dbReference type="EMBL" id="FMVN01000014">
    <property type="protein sequence ID" value="SCY69458.1"/>
    <property type="molecule type" value="Genomic_DNA"/>
</dbReference>
<dbReference type="HOGENOM" id="CLU_2792594_0_0_6"/>
<reference evidence="3" key="1">
    <citation type="submission" date="2014-09" db="EMBL/GenBank/DDBJ databases">
        <authorList>
            <person name="Gomez-Valero L."/>
        </authorList>
    </citation>
    <scope>NUCLEOTIDE SEQUENCE [LARGE SCALE GENOMIC DNA]</scope>
    <source>
        <strain evidence="3">ATCC33218</strain>
    </source>
</reference>
<evidence type="ECO:0000313" key="4">
    <source>
        <dbReference type="Proteomes" id="UP000182998"/>
    </source>
</evidence>